<dbReference type="GO" id="GO:0004843">
    <property type="term" value="F:cysteine-type deubiquitinase activity"/>
    <property type="evidence" value="ECO:0007669"/>
    <property type="project" value="UniProtKB-UniRule"/>
</dbReference>
<accession>A0A9P4PJ84</accession>
<feature type="compositionally biased region" description="Basic and acidic residues" evidence="2">
    <location>
        <begin position="550"/>
        <end position="560"/>
    </location>
</feature>
<feature type="compositionally biased region" description="Low complexity" evidence="2">
    <location>
        <begin position="522"/>
        <end position="539"/>
    </location>
</feature>
<dbReference type="PANTHER" id="PTHR24006">
    <property type="entry name" value="UBIQUITIN CARBOXYL-TERMINAL HYDROLASE"/>
    <property type="match status" value="1"/>
</dbReference>
<keyword evidence="3" id="KW-1133">Transmembrane helix</keyword>
<feature type="domain" description="USP" evidence="4">
    <location>
        <begin position="45"/>
        <end position="603"/>
    </location>
</feature>
<evidence type="ECO:0000313" key="6">
    <source>
        <dbReference type="Proteomes" id="UP000799764"/>
    </source>
</evidence>
<feature type="region of interest" description="Disordered" evidence="2">
    <location>
        <begin position="217"/>
        <end position="237"/>
    </location>
</feature>
<dbReference type="PROSITE" id="PS00973">
    <property type="entry name" value="USP_2"/>
    <property type="match status" value="1"/>
</dbReference>
<dbReference type="GO" id="GO:0006508">
    <property type="term" value="P:proteolysis"/>
    <property type="evidence" value="ECO:0007669"/>
    <property type="project" value="UniProtKB-KW"/>
</dbReference>
<dbReference type="Pfam" id="PF00443">
    <property type="entry name" value="UCH"/>
    <property type="match status" value="1"/>
</dbReference>
<dbReference type="PROSITE" id="PS00972">
    <property type="entry name" value="USP_1"/>
    <property type="match status" value="1"/>
</dbReference>
<feature type="compositionally biased region" description="Low complexity" evidence="2">
    <location>
        <begin position="493"/>
        <end position="513"/>
    </location>
</feature>
<dbReference type="InterPro" id="IPR050164">
    <property type="entry name" value="Peptidase_C19"/>
</dbReference>
<evidence type="ECO:0000313" key="5">
    <source>
        <dbReference type="EMBL" id="KAF2444957.1"/>
    </source>
</evidence>
<dbReference type="OrthoDB" id="2248014at2759"/>
<evidence type="ECO:0000259" key="4">
    <source>
        <dbReference type="PROSITE" id="PS50235"/>
    </source>
</evidence>
<reference evidence="5" key="1">
    <citation type="journal article" date="2020" name="Stud. Mycol.">
        <title>101 Dothideomycetes genomes: a test case for predicting lifestyles and emergence of pathogens.</title>
        <authorList>
            <person name="Haridas S."/>
            <person name="Albert R."/>
            <person name="Binder M."/>
            <person name="Bloem J."/>
            <person name="Labutti K."/>
            <person name="Salamov A."/>
            <person name="Andreopoulos B."/>
            <person name="Baker S."/>
            <person name="Barry K."/>
            <person name="Bills G."/>
            <person name="Bluhm B."/>
            <person name="Cannon C."/>
            <person name="Castanera R."/>
            <person name="Culley D."/>
            <person name="Daum C."/>
            <person name="Ezra D."/>
            <person name="Gonzalez J."/>
            <person name="Henrissat B."/>
            <person name="Kuo A."/>
            <person name="Liang C."/>
            <person name="Lipzen A."/>
            <person name="Lutzoni F."/>
            <person name="Magnuson J."/>
            <person name="Mondo S."/>
            <person name="Nolan M."/>
            <person name="Ohm R."/>
            <person name="Pangilinan J."/>
            <person name="Park H.-J."/>
            <person name="Ramirez L."/>
            <person name="Alfaro M."/>
            <person name="Sun H."/>
            <person name="Tritt A."/>
            <person name="Yoshinaga Y."/>
            <person name="Zwiers L.-H."/>
            <person name="Turgeon B."/>
            <person name="Goodwin S."/>
            <person name="Spatafora J."/>
            <person name="Crous P."/>
            <person name="Grigoriev I."/>
        </authorList>
    </citation>
    <scope>NUCLEOTIDE SEQUENCE</scope>
    <source>
        <strain evidence="5">CBS 690.94</strain>
    </source>
</reference>
<comment type="caution">
    <text evidence="5">The sequence shown here is derived from an EMBL/GenBank/DDBJ whole genome shotgun (WGS) entry which is preliminary data.</text>
</comment>
<keyword evidence="3" id="KW-0812">Transmembrane</keyword>
<dbReference type="SUPFAM" id="SSF54001">
    <property type="entry name" value="Cysteine proteinases"/>
    <property type="match status" value="1"/>
</dbReference>
<keyword evidence="1" id="KW-0833">Ubl conjugation pathway</keyword>
<comment type="catalytic activity">
    <reaction evidence="1">
        <text>Thiol-dependent hydrolysis of ester, thioester, amide, peptide and isopeptide bonds formed by the C-terminal Gly of ubiquitin (a 76-residue protein attached to proteins as an intracellular targeting signal).</text>
        <dbReference type="EC" id="3.4.19.12"/>
    </reaction>
</comment>
<dbReference type="PROSITE" id="PS50235">
    <property type="entry name" value="USP_3"/>
    <property type="match status" value="1"/>
</dbReference>
<keyword evidence="3" id="KW-0472">Membrane</keyword>
<feature type="region of interest" description="Disordered" evidence="2">
    <location>
        <begin position="442"/>
        <end position="568"/>
    </location>
</feature>
<dbReference type="InterPro" id="IPR018200">
    <property type="entry name" value="USP_CS"/>
</dbReference>
<keyword evidence="1" id="KW-0378">Hydrolase</keyword>
<proteinExistence type="inferred from homology"/>
<evidence type="ECO:0000256" key="1">
    <source>
        <dbReference type="RuleBase" id="RU366025"/>
    </source>
</evidence>
<dbReference type="InterPro" id="IPR038765">
    <property type="entry name" value="Papain-like_cys_pep_sf"/>
</dbReference>
<dbReference type="GO" id="GO:0005829">
    <property type="term" value="C:cytosol"/>
    <property type="evidence" value="ECO:0007669"/>
    <property type="project" value="TreeGrafter"/>
</dbReference>
<keyword evidence="6" id="KW-1185">Reference proteome</keyword>
<dbReference type="PANTHER" id="PTHR24006:SF904">
    <property type="entry name" value="UBIQUITIN CARBOXYL-TERMINAL HYDROLASE 16"/>
    <property type="match status" value="1"/>
</dbReference>
<feature type="compositionally biased region" description="Polar residues" evidence="2">
    <location>
        <begin position="459"/>
        <end position="478"/>
    </location>
</feature>
<dbReference type="Proteomes" id="UP000799764">
    <property type="component" value="Unassembled WGS sequence"/>
</dbReference>
<dbReference type="GO" id="GO:0016579">
    <property type="term" value="P:protein deubiquitination"/>
    <property type="evidence" value="ECO:0007669"/>
    <property type="project" value="InterPro"/>
</dbReference>
<gene>
    <name evidence="5" type="ORF">P171DRAFT_431740</name>
</gene>
<evidence type="ECO:0000256" key="3">
    <source>
        <dbReference type="SAM" id="Phobius"/>
    </source>
</evidence>
<feature type="compositionally biased region" description="Acidic residues" evidence="2">
    <location>
        <begin position="223"/>
        <end position="235"/>
    </location>
</feature>
<feature type="transmembrane region" description="Helical" evidence="3">
    <location>
        <begin position="12"/>
        <end position="32"/>
    </location>
</feature>
<organism evidence="5 6">
    <name type="scientific">Karstenula rhodostoma CBS 690.94</name>
    <dbReference type="NCBI Taxonomy" id="1392251"/>
    <lineage>
        <taxon>Eukaryota</taxon>
        <taxon>Fungi</taxon>
        <taxon>Dikarya</taxon>
        <taxon>Ascomycota</taxon>
        <taxon>Pezizomycotina</taxon>
        <taxon>Dothideomycetes</taxon>
        <taxon>Pleosporomycetidae</taxon>
        <taxon>Pleosporales</taxon>
        <taxon>Massarineae</taxon>
        <taxon>Didymosphaeriaceae</taxon>
        <taxon>Karstenula</taxon>
    </lineage>
</organism>
<sequence length="608" mass="67200">MHEKPLTVASYAAGASLAAITLVYVFGPTFFLDDEASSSRKKGVVGLSNTANDCFINSVLQALAGLPDLRIYLIRELHRRELDGPELYHVDPEKLTLERRATKPWKLEGLQKGLVTHALKEVLDSLNERPIYKKTISPQPFIRALEHAFGTRISRQQQDAQEFLQIVTERLCDEYHAGTKARRQAQRIDLPIDGDIASERQEIADQFDMAPLEASNLPKDDAAAEPDTDSDDSSAIEEGFPFEGKIESQIECLTCGFKPKPSSSAFVTLTLSVPQTSSTSLNKCLDGVFKVEHIDDFKCEYCRLDHAIKSKTKELGRASTPEIQRALQSDIDKLQEALKSDPEKPPEGVELPDSSLAPKRRIARHMYISSFPKVLALHLSRSVFAIGTVSSKNLAKVNFPESLPLGGILNHKNYHLLGMVSHKGTHNSGHYESFRRQVQPVPYSTPHSFGTEGVYSMHGTPNPSAAQSPRLSAVNLPNGTGRGSPLPATPILNSPSTRSFSSQSRSSNISPSIAPTSTPRESYSPNASSSPTSATTTTTRPKSLKSIKGSIREKAHDANPLKKRSKRANNRWWRISDEKVKESKTSEVLGMQKEVYLLFYELDRRSEG</sequence>
<dbReference type="GO" id="GO:0005634">
    <property type="term" value="C:nucleus"/>
    <property type="evidence" value="ECO:0007669"/>
    <property type="project" value="TreeGrafter"/>
</dbReference>
<protein>
    <recommendedName>
        <fullName evidence="1">Ubiquitin carboxyl-terminal hydrolase</fullName>
        <ecNumber evidence="1">3.4.19.12</ecNumber>
    </recommendedName>
</protein>
<dbReference type="EMBL" id="MU001500">
    <property type="protein sequence ID" value="KAF2444957.1"/>
    <property type="molecule type" value="Genomic_DNA"/>
</dbReference>
<dbReference type="EC" id="3.4.19.12" evidence="1"/>
<evidence type="ECO:0000256" key="2">
    <source>
        <dbReference type="SAM" id="MobiDB-lite"/>
    </source>
</evidence>
<keyword evidence="1" id="KW-0645">Protease</keyword>
<dbReference type="CDD" id="cd02662">
    <property type="entry name" value="Peptidase_C19F"/>
    <property type="match status" value="1"/>
</dbReference>
<dbReference type="InterPro" id="IPR001394">
    <property type="entry name" value="Peptidase_C19_UCH"/>
</dbReference>
<keyword evidence="1" id="KW-0788">Thiol protease</keyword>
<comment type="similarity">
    <text evidence="1">Belongs to the peptidase C19 family.</text>
</comment>
<dbReference type="Gene3D" id="3.90.70.10">
    <property type="entry name" value="Cysteine proteinases"/>
    <property type="match status" value="1"/>
</dbReference>
<name>A0A9P4PJ84_9PLEO</name>
<dbReference type="InterPro" id="IPR028889">
    <property type="entry name" value="USP"/>
</dbReference>
<dbReference type="AlphaFoldDB" id="A0A9P4PJ84"/>